<dbReference type="InterPro" id="IPR009492">
    <property type="entry name" value="TniQ"/>
</dbReference>
<dbReference type="RefSeq" id="WP_130603923.1">
    <property type="nucleotide sequence ID" value="NZ_CP034759.1"/>
</dbReference>
<reference evidence="2 3" key="1">
    <citation type="submission" date="2018-12" db="EMBL/GenBank/DDBJ databases">
        <title>Complete genome of Litorilituus sediminis.</title>
        <authorList>
            <person name="Liu A."/>
            <person name="Rong J."/>
        </authorList>
    </citation>
    <scope>NUCLEOTIDE SEQUENCE [LARGE SCALE GENOMIC DNA]</scope>
    <source>
        <strain evidence="2 3">JCM 17549</strain>
    </source>
</reference>
<dbReference type="Proteomes" id="UP000290244">
    <property type="component" value="Chromosome"/>
</dbReference>
<organism evidence="2 3">
    <name type="scientific">Litorilituus sediminis</name>
    <dbReference type="NCBI Taxonomy" id="718192"/>
    <lineage>
        <taxon>Bacteria</taxon>
        <taxon>Pseudomonadati</taxon>
        <taxon>Pseudomonadota</taxon>
        <taxon>Gammaproteobacteria</taxon>
        <taxon>Alteromonadales</taxon>
        <taxon>Colwelliaceae</taxon>
        <taxon>Litorilituus</taxon>
    </lineage>
</organism>
<dbReference type="AlphaFoldDB" id="A0A4P6PC67"/>
<protein>
    <recommendedName>
        <fullName evidence="1">TniQ domain-containing protein</fullName>
    </recommendedName>
</protein>
<proteinExistence type="predicted"/>
<dbReference type="OrthoDB" id="470139at2"/>
<name>A0A4P6PC67_9GAMM</name>
<sequence length="309" mass="35277">MEQLQKLLPGEDLFGLAGRSYVMSSFRDFSAMRQEWQLTHYRHLAGVFISRDFEKLIEALKLAPSDVHAKHTCFNMLNSSISQDELEHHRSLSKNVTFNIKGSELAQPWRWCSECVKEDIESFGIPYYHRDHQVPGVKHCSKHKCVLVSKCNTCGNEIGQLRQQPIPPLDGRCMKCGSEFDSDMRLTSPNTPAVESLCLEMAYGRLNISQQQLAIRVQYYLGIRQDDIELDVARASIRAFYRDVIDFYGADELRIHLHTVKELKQGLKCPAFKGARVYDQYSTGLPLHPVAIAVIWHFLNEMLGNAMAA</sequence>
<accession>A0A4P6PC67</accession>
<evidence type="ECO:0000313" key="2">
    <source>
        <dbReference type="EMBL" id="QBG37257.1"/>
    </source>
</evidence>
<dbReference type="EMBL" id="CP034759">
    <property type="protein sequence ID" value="QBG37257.1"/>
    <property type="molecule type" value="Genomic_DNA"/>
</dbReference>
<evidence type="ECO:0000259" key="1">
    <source>
        <dbReference type="Pfam" id="PF06527"/>
    </source>
</evidence>
<evidence type="ECO:0000313" key="3">
    <source>
        <dbReference type="Proteomes" id="UP000290244"/>
    </source>
</evidence>
<gene>
    <name evidence="2" type="ORF">EMK97_16705</name>
</gene>
<feature type="domain" description="TniQ" evidence="1">
    <location>
        <begin position="7"/>
        <end position="147"/>
    </location>
</feature>
<dbReference type="KEGG" id="lsd:EMK97_16705"/>
<dbReference type="Pfam" id="PF06527">
    <property type="entry name" value="TniQ"/>
    <property type="match status" value="1"/>
</dbReference>
<keyword evidence="3" id="KW-1185">Reference proteome</keyword>